<feature type="compositionally biased region" description="Basic and acidic residues" evidence="4">
    <location>
        <begin position="457"/>
        <end position="468"/>
    </location>
</feature>
<protein>
    <recommendedName>
        <fullName evidence="5">SHSP domain-containing protein</fullName>
    </recommendedName>
</protein>
<evidence type="ECO:0000256" key="4">
    <source>
        <dbReference type="SAM" id="MobiDB-lite"/>
    </source>
</evidence>
<accession>A0A8H5HT25</accession>
<proteinExistence type="inferred from homology"/>
<gene>
    <name evidence="6" type="ORF">D9757_005160</name>
</gene>
<evidence type="ECO:0000313" key="7">
    <source>
        <dbReference type="Proteomes" id="UP000518752"/>
    </source>
</evidence>
<dbReference type="AlphaFoldDB" id="A0A8H5HT25"/>
<dbReference type="InterPro" id="IPR002068">
    <property type="entry name" value="A-crystallin/Hsp20_dom"/>
</dbReference>
<feature type="domain" description="SHSP" evidence="5">
    <location>
        <begin position="26"/>
        <end position="141"/>
    </location>
</feature>
<comment type="caution">
    <text evidence="6">The sequence shown here is derived from an EMBL/GenBank/DDBJ whole genome shotgun (WGS) entry which is preliminary data.</text>
</comment>
<dbReference type="Gene3D" id="2.60.40.790">
    <property type="match status" value="1"/>
</dbReference>
<feature type="compositionally biased region" description="Basic and acidic residues" evidence="4">
    <location>
        <begin position="480"/>
        <end position="509"/>
    </location>
</feature>
<dbReference type="OrthoDB" id="3045818at2759"/>
<dbReference type="Proteomes" id="UP000518752">
    <property type="component" value="Unassembled WGS sequence"/>
</dbReference>
<dbReference type="PROSITE" id="PS01031">
    <property type="entry name" value="SHSP"/>
    <property type="match status" value="1"/>
</dbReference>
<dbReference type="InterPro" id="IPR008978">
    <property type="entry name" value="HSP20-like_chaperone"/>
</dbReference>
<evidence type="ECO:0000256" key="3">
    <source>
        <dbReference type="RuleBase" id="RU003616"/>
    </source>
</evidence>
<reference evidence="6 7" key="1">
    <citation type="journal article" date="2020" name="ISME J.">
        <title>Uncovering the hidden diversity of litter-decomposition mechanisms in mushroom-forming fungi.</title>
        <authorList>
            <person name="Floudas D."/>
            <person name="Bentzer J."/>
            <person name="Ahren D."/>
            <person name="Johansson T."/>
            <person name="Persson P."/>
            <person name="Tunlid A."/>
        </authorList>
    </citation>
    <scope>NUCLEOTIDE SEQUENCE [LARGE SCALE GENOMIC DNA]</scope>
    <source>
        <strain evidence="6 7">CBS 406.79</strain>
    </source>
</reference>
<dbReference type="PANTHER" id="PTHR11527">
    <property type="entry name" value="HEAT-SHOCK PROTEIN 20 FAMILY MEMBER"/>
    <property type="match status" value="1"/>
</dbReference>
<evidence type="ECO:0000313" key="6">
    <source>
        <dbReference type="EMBL" id="KAF5389012.1"/>
    </source>
</evidence>
<evidence type="ECO:0000259" key="5">
    <source>
        <dbReference type="PROSITE" id="PS01031"/>
    </source>
</evidence>
<organism evidence="6 7">
    <name type="scientific">Collybiopsis confluens</name>
    <dbReference type="NCBI Taxonomy" id="2823264"/>
    <lineage>
        <taxon>Eukaryota</taxon>
        <taxon>Fungi</taxon>
        <taxon>Dikarya</taxon>
        <taxon>Basidiomycota</taxon>
        <taxon>Agaricomycotina</taxon>
        <taxon>Agaricomycetes</taxon>
        <taxon>Agaricomycetidae</taxon>
        <taxon>Agaricales</taxon>
        <taxon>Marasmiineae</taxon>
        <taxon>Omphalotaceae</taxon>
        <taxon>Collybiopsis</taxon>
    </lineage>
</organism>
<keyword evidence="1" id="KW-0346">Stress response</keyword>
<comment type="similarity">
    <text evidence="2 3">Belongs to the small heat shock protein (HSP20) family.</text>
</comment>
<evidence type="ECO:0000256" key="1">
    <source>
        <dbReference type="ARBA" id="ARBA00023016"/>
    </source>
</evidence>
<dbReference type="EMBL" id="JAACJN010000025">
    <property type="protein sequence ID" value="KAF5389012.1"/>
    <property type="molecule type" value="Genomic_DNA"/>
</dbReference>
<dbReference type="InterPro" id="IPR031107">
    <property type="entry name" value="Small_HSP"/>
</dbReference>
<keyword evidence="7" id="KW-1185">Reference proteome</keyword>
<name>A0A8H5HT25_9AGAR</name>
<sequence>MSTSPILRPGAKSRTDRKIRQWRTQVIEAQLRNRMDLHEDKEKNFVTASFEFPGLKKEDVQLDIHNGRLTVAAETKISQEHSQDGYAVRERAVGKFSRTLQLPQGVKDEDLKASMENGVLTVTFPKASAEQMPRKIEIFQTTYARTISTISLNNKFRSSQKPHFGLVWHRQYTQFTEPASAEAEAEPEEDVAEIDPYSAKLMHDINERVKQVWPTPTVPIPSGWSASWEEWDMLTSIYWTSREYLMLPQIEQLINIYYGLPGETRPIVFSDGGFVFTIVGGPSEFFLFEYGDESRVFKLSSSADGPLTESSVVELLGTPDKIVFEPLKPSEEGTLVLQKIMSRDRTVIPELEKILGYRPEHTELWEQYPELNKEQLENMTEDERLGEVQRLMDEIASRSPEFKEASETWDKNLEQTNISEGEVNSDAIQENVNALGLREEVRELEGMMDEAAGQLNKLDETMHSKSESGENASSTLHGSLRVEADEADKDHVRLSVPFRDEQGNEQKKE</sequence>
<dbReference type="SUPFAM" id="SSF49764">
    <property type="entry name" value="HSP20-like chaperones"/>
    <property type="match status" value="1"/>
</dbReference>
<feature type="region of interest" description="Disordered" evidence="4">
    <location>
        <begin position="451"/>
        <end position="509"/>
    </location>
</feature>
<dbReference type="CDD" id="cd06464">
    <property type="entry name" value="ACD_sHsps-like"/>
    <property type="match status" value="1"/>
</dbReference>
<dbReference type="Pfam" id="PF00011">
    <property type="entry name" value="HSP20"/>
    <property type="match status" value="1"/>
</dbReference>
<evidence type="ECO:0000256" key="2">
    <source>
        <dbReference type="PROSITE-ProRule" id="PRU00285"/>
    </source>
</evidence>